<feature type="domain" description="MmgE/PrpD C-terminal" evidence="3">
    <location>
        <begin position="267"/>
        <end position="431"/>
    </location>
</feature>
<evidence type="ECO:0008006" key="6">
    <source>
        <dbReference type="Google" id="ProtNLM"/>
    </source>
</evidence>
<organism evidence="4 5">
    <name type="scientific">Bacillus zhangzhouensis</name>
    <dbReference type="NCBI Taxonomy" id="1178540"/>
    <lineage>
        <taxon>Bacteria</taxon>
        <taxon>Bacillati</taxon>
        <taxon>Bacillota</taxon>
        <taxon>Bacilli</taxon>
        <taxon>Bacillales</taxon>
        <taxon>Bacillaceae</taxon>
        <taxon>Bacillus</taxon>
    </lineage>
</organism>
<dbReference type="PANTHER" id="PTHR16943">
    <property type="entry name" value="2-METHYLCITRATE DEHYDRATASE-RELATED"/>
    <property type="match status" value="1"/>
</dbReference>
<dbReference type="InterPro" id="IPR045336">
    <property type="entry name" value="MmgE_PrpD_N"/>
</dbReference>
<dbReference type="OrthoDB" id="9795089at2"/>
<dbReference type="eggNOG" id="COG2079">
    <property type="taxonomic scope" value="Bacteria"/>
</dbReference>
<evidence type="ECO:0000259" key="3">
    <source>
        <dbReference type="Pfam" id="PF19305"/>
    </source>
</evidence>
<proteinExistence type="inferred from homology"/>
<dbReference type="Gene3D" id="3.30.1330.120">
    <property type="entry name" value="2-methylcitrate dehydratase PrpD"/>
    <property type="match status" value="1"/>
</dbReference>
<feature type="domain" description="MmgE/PrpD N-terminal" evidence="2">
    <location>
        <begin position="6"/>
        <end position="240"/>
    </location>
</feature>
<dbReference type="InterPro" id="IPR036148">
    <property type="entry name" value="MmgE/PrpD_sf"/>
</dbReference>
<name>A0A081L7P7_9BACI</name>
<dbReference type="AlphaFoldDB" id="A0A081L7P7"/>
<dbReference type="InterPro" id="IPR005656">
    <property type="entry name" value="MmgE_PrpD"/>
</dbReference>
<dbReference type="InterPro" id="IPR045337">
    <property type="entry name" value="MmgE_PrpD_C"/>
</dbReference>
<evidence type="ECO:0000313" key="4">
    <source>
        <dbReference type="EMBL" id="KEP25273.1"/>
    </source>
</evidence>
<evidence type="ECO:0000256" key="1">
    <source>
        <dbReference type="ARBA" id="ARBA00006174"/>
    </source>
</evidence>
<dbReference type="Proteomes" id="UP000028091">
    <property type="component" value="Unassembled WGS sequence"/>
</dbReference>
<dbReference type="RefSeq" id="WP_034324303.1">
    <property type="nucleotide sequence ID" value="NZ_JOTP01000027.1"/>
</dbReference>
<protein>
    <recommendedName>
        <fullName evidence="6">MmgE/PrpD family protein</fullName>
    </recommendedName>
</protein>
<gene>
    <name evidence="4" type="ORF">BA70_09740</name>
</gene>
<sequence length="444" mass="47971">MELTKQLAEAVLSADPLQDERAIQMAKNGLLDVAAAALAAKEDEGIQKLMQLVEQEGGAAQIPVIGQGKKVSRQSAAMLNGYLIHALDYDDVHSDVRGHPSAVIVPALLSQLTECKGYGERFLAAYITGVEVMARLGESIGKAHYERGWHNTGTLGAIAAVCAIGYLKQVTREELTKAIGFAGAQSAGMRKQFGSDMKPLQAGLAAKTAVWSMDLACSGFGGSESVLDGELGFFSLYGDQELAEKRLLEGYGSIWRIVSPGLWFKVYPFCSAAHHAADAIEFLVKERPSLRDQIEQVDVIFPPGGDAALTERTPLTGEEGRFSVEYVIALAVFGHTLSLDAFTKKTISPEMRTWMKRVSRGYDQTIEPHPDAVPKGRFTILKLTLTDGTTISRRVDIPRGAPGHALSKEDIMQKLSSVIDASHAQQILQAIEAANDSSYLQLLA</sequence>
<dbReference type="GO" id="GO:0016829">
    <property type="term" value="F:lyase activity"/>
    <property type="evidence" value="ECO:0007669"/>
    <property type="project" value="InterPro"/>
</dbReference>
<dbReference type="Gene3D" id="1.10.4100.10">
    <property type="entry name" value="2-methylcitrate dehydratase PrpD"/>
    <property type="match status" value="1"/>
</dbReference>
<comment type="caution">
    <text evidence="4">The sequence shown here is derived from an EMBL/GenBank/DDBJ whole genome shotgun (WGS) entry which is preliminary data.</text>
</comment>
<keyword evidence="5" id="KW-1185">Reference proteome</keyword>
<dbReference type="PANTHER" id="PTHR16943:SF8">
    <property type="entry name" value="2-METHYLCITRATE DEHYDRATASE"/>
    <property type="match status" value="1"/>
</dbReference>
<dbReference type="EMBL" id="JOTP01000027">
    <property type="protein sequence ID" value="KEP25273.1"/>
    <property type="molecule type" value="Genomic_DNA"/>
</dbReference>
<dbReference type="InterPro" id="IPR042183">
    <property type="entry name" value="MmgE/PrpD_sf_1"/>
</dbReference>
<dbReference type="Pfam" id="PF03972">
    <property type="entry name" value="MmgE_PrpD_N"/>
    <property type="match status" value="1"/>
</dbReference>
<accession>A0A081L7P7</accession>
<reference evidence="4 5" key="1">
    <citation type="submission" date="2012-09" db="EMBL/GenBank/DDBJ databases">
        <title>Genome Sequence of Bacillus sp. DW5-4.</title>
        <authorList>
            <person name="Lai Q."/>
            <person name="Liu Y."/>
            <person name="Shao Z."/>
        </authorList>
    </citation>
    <scope>NUCLEOTIDE SEQUENCE [LARGE SCALE GENOMIC DNA]</scope>
    <source>
        <strain evidence="4 5">DW5-4</strain>
    </source>
</reference>
<evidence type="ECO:0000313" key="5">
    <source>
        <dbReference type="Proteomes" id="UP000028091"/>
    </source>
</evidence>
<dbReference type="Pfam" id="PF19305">
    <property type="entry name" value="MmgE_PrpD_C"/>
    <property type="match status" value="1"/>
</dbReference>
<dbReference type="InterPro" id="IPR042188">
    <property type="entry name" value="MmgE/PrpD_sf_2"/>
</dbReference>
<evidence type="ECO:0000259" key="2">
    <source>
        <dbReference type="Pfam" id="PF03972"/>
    </source>
</evidence>
<comment type="similarity">
    <text evidence="1">Belongs to the PrpD family.</text>
</comment>
<dbReference type="SUPFAM" id="SSF103378">
    <property type="entry name" value="2-methylcitrate dehydratase PrpD"/>
    <property type="match status" value="1"/>
</dbReference>